<comment type="caution">
    <text evidence="1">The sequence shown here is derived from an EMBL/GenBank/DDBJ whole genome shotgun (WGS) entry which is preliminary data.</text>
</comment>
<keyword evidence="2" id="KW-1185">Reference proteome</keyword>
<proteinExistence type="predicted"/>
<evidence type="ECO:0000313" key="1">
    <source>
        <dbReference type="EMBL" id="KAI3745347.1"/>
    </source>
</evidence>
<dbReference type="Proteomes" id="UP001056120">
    <property type="component" value="Linkage Group LG19"/>
</dbReference>
<sequence>MNRRTPGGGVGSGSDLRSRIGANKTRGPSHGKQGEIWTEVRSRKVSKKEKLRTLREARLRNATTFFVSNLPAGCSSIRLWRAFEPFENLEDAFVPQKRDGAGNSFGFIRFSGVSDVSKWVSDLKEVDVDGARLGINVAKYSRDGRDSKAPICPGNQYSKGEIHRVHSSGAQWESSAGTRGMRGSFKDALVGKTTVRLSDITVDLPPLVTKAKSVWSRRSLVGEVMDLEKLNSIKALLVRDSMRGAEVRYIGGLKLLLTFENLELADEFRRMKFDVWSQWFSRVYVWEGDPGVFERLAWIEIKGIPACLWDNHVFNRIGERFGRLVKKSEASVNDGNLSLEKLVILCIIKVWVHESEENWTPTFLDNVDKEEEDIDVPFPVAGILTREEGEEKSQNTKSCMGKMHESGVHGKGGKDADIETSPPRLDDLAPEVGPTADNLMSWGELSNGQVVYAFGAQEKSDKDGPVENVLRKKRNSGSSMAQRIRVPRVPDLNVSADDPFNLDKTISAFGAKRNAKRKRRSPDRLNSFSKSEGDPVKKLKEGGLEEVSPELSTESGDANGRSSSPPFVDVEVEKEVQETMAVGKRVGIEMDGFENHLCKLVQGELELNRNS</sequence>
<organism evidence="1 2">
    <name type="scientific">Smallanthus sonchifolius</name>
    <dbReference type="NCBI Taxonomy" id="185202"/>
    <lineage>
        <taxon>Eukaryota</taxon>
        <taxon>Viridiplantae</taxon>
        <taxon>Streptophyta</taxon>
        <taxon>Embryophyta</taxon>
        <taxon>Tracheophyta</taxon>
        <taxon>Spermatophyta</taxon>
        <taxon>Magnoliopsida</taxon>
        <taxon>eudicotyledons</taxon>
        <taxon>Gunneridae</taxon>
        <taxon>Pentapetalae</taxon>
        <taxon>asterids</taxon>
        <taxon>campanulids</taxon>
        <taxon>Asterales</taxon>
        <taxon>Asteraceae</taxon>
        <taxon>Asteroideae</taxon>
        <taxon>Heliantheae alliance</taxon>
        <taxon>Millerieae</taxon>
        <taxon>Smallanthus</taxon>
    </lineage>
</organism>
<name>A0ACB9DGD0_9ASTR</name>
<accession>A0ACB9DGD0</accession>
<gene>
    <name evidence="1" type="ORF">L1987_58458</name>
</gene>
<protein>
    <submittedName>
        <fullName evidence="1">Uncharacterized protein</fullName>
    </submittedName>
</protein>
<dbReference type="EMBL" id="CM042036">
    <property type="protein sequence ID" value="KAI3745347.1"/>
    <property type="molecule type" value="Genomic_DNA"/>
</dbReference>
<evidence type="ECO:0000313" key="2">
    <source>
        <dbReference type="Proteomes" id="UP001056120"/>
    </source>
</evidence>
<reference evidence="1 2" key="2">
    <citation type="journal article" date="2022" name="Mol. Ecol. Resour.">
        <title>The genomes of chicory, endive, great burdock and yacon provide insights into Asteraceae paleo-polyploidization history and plant inulin production.</title>
        <authorList>
            <person name="Fan W."/>
            <person name="Wang S."/>
            <person name="Wang H."/>
            <person name="Wang A."/>
            <person name="Jiang F."/>
            <person name="Liu H."/>
            <person name="Zhao H."/>
            <person name="Xu D."/>
            <person name="Zhang Y."/>
        </authorList>
    </citation>
    <scope>NUCLEOTIDE SEQUENCE [LARGE SCALE GENOMIC DNA]</scope>
    <source>
        <strain evidence="2">cv. Yunnan</strain>
        <tissue evidence="1">Leaves</tissue>
    </source>
</reference>
<reference evidence="2" key="1">
    <citation type="journal article" date="2022" name="Mol. Ecol. Resour.">
        <title>The genomes of chicory, endive, great burdock and yacon provide insights into Asteraceae palaeo-polyploidization history and plant inulin production.</title>
        <authorList>
            <person name="Fan W."/>
            <person name="Wang S."/>
            <person name="Wang H."/>
            <person name="Wang A."/>
            <person name="Jiang F."/>
            <person name="Liu H."/>
            <person name="Zhao H."/>
            <person name="Xu D."/>
            <person name="Zhang Y."/>
        </authorList>
    </citation>
    <scope>NUCLEOTIDE SEQUENCE [LARGE SCALE GENOMIC DNA]</scope>
    <source>
        <strain evidence="2">cv. Yunnan</strain>
    </source>
</reference>